<dbReference type="GO" id="GO:0007169">
    <property type="term" value="P:cell surface receptor protein tyrosine kinase signaling pathway"/>
    <property type="evidence" value="ECO:0007669"/>
    <property type="project" value="UniProtKB-ARBA"/>
</dbReference>
<dbReference type="AlphaFoldDB" id="A0A9R1TD85"/>
<feature type="chain" id="PRO_5040238237" evidence="9">
    <location>
        <begin position="34"/>
        <end position="811"/>
    </location>
</feature>
<keyword evidence="11" id="KW-1185">Reference proteome</keyword>
<evidence type="ECO:0000256" key="3">
    <source>
        <dbReference type="ARBA" id="ARBA00022475"/>
    </source>
</evidence>
<comment type="similarity">
    <text evidence="2">Belongs to the GDNFR family.</text>
</comment>
<evidence type="ECO:0000256" key="2">
    <source>
        <dbReference type="ARBA" id="ARBA00005961"/>
    </source>
</evidence>
<organism evidence="11 12">
    <name type="scientific">Fopius arisanus</name>
    <dbReference type="NCBI Taxonomy" id="64838"/>
    <lineage>
        <taxon>Eukaryota</taxon>
        <taxon>Metazoa</taxon>
        <taxon>Ecdysozoa</taxon>
        <taxon>Arthropoda</taxon>
        <taxon>Hexapoda</taxon>
        <taxon>Insecta</taxon>
        <taxon>Pterygota</taxon>
        <taxon>Neoptera</taxon>
        <taxon>Endopterygota</taxon>
        <taxon>Hymenoptera</taxon>
        <taxon>Apocrita</taxon>
        <taxon>Ichneumonoidea</taxon>
        <taxon>Braconidae</taxon>
        <taxon>Opiinae</taxon>
        <taxon>Fopius</taxon>
    </lineage>
</organism>
<evidence type="ECO:0000256" key="4">
    <source>
        <dbReference type="ARBA" id="ARBA00022729"/>
    </source>
</evidence>
<dbReference type="Pfam" id="PF02351">
    <property type="entry name" value="GDNF"/>
    <property type="match status" value="4"/>
</dbReference>
<feature type="domain" description="GDNF/GAS1" evidence="10">
    <location>
        <begin position="278"/>
        <end position="357"/>
    </location>
</feature>
<evidence type="ECO:0000256" key="8">
    <source>
        <dbReference type="SAM" id="MobiDB-lite"/>
    </source>
</evidence>
<reference evidence="12" key="1">
    <citation type="submission" date="2025-08" db="UniProtKB">
        <authorList>
            <consortium name="RefSeq"/>
        </authorList>
    </citation>
    <scope>IDENTIFICATION</scope>
    <source>
        <strain evidence="12">USDA-PBARC FA_bdor</strain>
        <tissue evidence="12">Whole organism</tissue>
    </source>
</reference>
<dbReference type="InterPro" id="IPR057681">
    <property type="entry name" value="DUF7921"/>
</dbReference>
<feature type="domain" description="GDNF/GAS1" evidence="10">
    <location>
        <begin position="369"/>
        <end position="450"/>
    </location>
</feature>
<feature type="signal peptide" evidence="9">
    <location>
        <begin position="1"/>
        <end position="33"/>
    </location>
</feature>
<evidence type="ECO:0000256" key="7">
    <source>
        <dbReference type="ARBA" id="ARBA00023180"/>
    </source>
</evidence>
<evidence type="ECO:0000313" key="11">
    <source>
        <dbReference type="Proteomes" id="UP000694866"/>
    </source>
</evidence>
<proteinExistence type="inferred from homology"/>
<dbReference type="GO" id="GO:0043235">
    <property type="term" value="C:receptor complex"/>
    <property type="evidence" value="ECO:0007669"/>
    <property type="project" value="TreeGrafter"/>
</dbReference>
<keyword evidence="6" id="KW-0675">Receptor</keyword>
<sequence length="811" mass="90750">MSRAGNLARLTRLFQSWPFVFIVLVSVVRPIFASEFPERECCDPIYPIPEPTSRAPSAPTPTGRSGSNIKTAVAILNCLFARQLCFEDPSCSAILEIIPRVCGPELVACSTVTVTKCQVALKTLQAFSFFKPTCLCKEPHVDPDCNSFQNFLFDHPCVYVMKKDKDPYPNNVLPTCNHALNTCQRDKVCSKHLEDFKASCKAREGKCRESREVCHDAWTQLRLSPLFGCICPVNQMKKRCDKIFAMINHNPCVDPSGAGIDTERIIHQPMKLVLTTTCHNAFELCRNDTNCSVLFQPVLNHCDLASCARNECMNALQHFYKKANDRHSMEIAFCLCKKTQDKQDECMIAQEKTHPVCAQGHDLAELPTCHSLAEACKEDRACRNKLEHYEQSCAVDSLTKKCAGPPADCRRAMLGILGTELRSNCACKGTDMTQMYDCLGWQRLLWVNPCVVDSQKDFHARKKHHHHPHPRTTAATEVASTTATFLATEPTITETIAEDNFIPDVTRRSSTHAVPTSEASSSTTVTPSTTSTTIRVTTPSTTTTSTTPPRFCVVQRARQNHQYIRVGKAKRLYREDEPECSELCQCGEGELLLCNTICVESSPCKTDFAFYNHAAPAYQAYRGRCLCYSGRFICMRPSPESYSIPHGVFMFLGYSEEDENLLRSHNNQTVLDAVNSLDSFMREEAKNQTVCTLFLYNITRENVIAVARLGGDNPLPNSTQAQSLQHLLRVKEECGGMLQDLSNKINNKYQEVHTHPLLSIFKMAEVEVKLPQSSEGHVARSWFILVILSILLITISSRIDLNPSVLDAPTS</sequence>
<gene>
    <name evidence="12" type="primary">LOC105268849</name>
</gene>
<comment type="subcellular location">
    <subcellularLocation>
        <location evidence="1">Cell membrane</location>
    </subcellularLocation>
</comment>
<dbReference type="InterPro" id="IPR003438">
    <property type="entry name" value="GDNF_rcpt"/>
</dbReference>
<evidence type="ECO:0000313" key="12">
    <source>
        <dbReference type="RefSeq" id="XP_011307011.1"/>
    </source>
</evidence>
<dbReference type="Pfam" id="PF25868">
    <property type="entry name" value="Fn1_3"/>
    <property type="match status" value="1"/>
</dbReference>
<dbReference type="OrthoDB" id="6374728at2759"/>
<dbReference type="Proteomes" id="UP000694866">
    <property type="component" value="Unplaced"/>
</dbReference>
<dbReference type="CTD" id="3346162"/>
<dbReference type="SMART" id="SM00907">
    <property type="entry name" value="GDNF"/>
    <property type="match status" value="4"/>
</dbReference>
<protein>
    <submittedName>
        <fullName evidence="12">Uncharacterized protein isoform X3</fullName>
    </submittedName>
</protein>
<evidence type="ECO:0000256" key="6">
    <source>
        <dbReference type="ARBA" id="ARBA00023170"/>
    </source>
</evidence>
<keyword evidence="5" id="KW-0472">Membrane</keyword>
<accession>A0A9R1TD85</accession>
<feature type="compositionally biased region" description="Low complexity" evidence="8">
    <location>
        <begin position="514"/>
        <end position="548"/>
    </location>
</feature>
<feature type="domain" description="GDNF/GAS1" evidence="10">
    <location>
        <begin position="176"/>
        <end position="252"/>
    </location>
</feature>
<evidence type="ECO:0000259" key="10">
    <source>
        <dbReference type="SMART" id="SM00907"/>
    </source>
</evidence>
<dbReference type="Pfam" id="PF25537">
    <property type="entry name" value="DUF7921"/>
    <property type="match status" value="1"/>
</dbReference>
<dbReference type="GO" id="GO:0009897">
    <property type="term" value="C:external side of plasma membrane"/>
    <property type="evidence" value="ECO:0007669"/>
    <property type="project" value="TreeGrafter"/>
</dbReference>
<keyword evidence="4 9" id="KW-0732">Signal</keyword>
<dbReference type="GO" id="GO:0007399">
    <property type="term" value="P:nervous system development"/>
    <property type="evidence" value="ECO:0007669"/>
    <property type="project" value="TreeGrafter"/>
</dbReference>
<dbReference type="InterPro" id="IPR016017">
    <property type="entry name" value="GDNF/GAS1"/>
</dbReference>
<dbReference type="PANTHER" id="PTHR10269:SF12">
    <property type="entry name" value="GLIAL CELL LINE-DERIVED NEUROTROPHIC FAMILY RECEPTOR-LIKE, ISOFORM E"/>
    <property type="match status" value="1"/>
</dbReference>
<dbReference type="InterPro" id="IPR059035">
    <property type="entry name" value="Fn1_3"/>
</dbReference>
<evidence type="ECO:0000256" key="9">
    <source>
        <dbReference type="SAM" id="SignalP"/>
    </source>
</evidence>
<name>A0A9R1TD85_9HYME</name>
<evidence type="ECO:0000256" key="5">
    <source>
        <dbReference type="ARBA" id="ARBA00023136"/>
    </source>
</evidence>
<evidence type="ECO:0000256" key="1">
    <source>
        <dbReference type="ARBA" id="ARBA00004236"/>
    </source>
</evidence>
<dbReference type="RefSeq" id="XP_011307011.1">
    <property type="nucleotide sequence ID" value="XM_011308709.1"/>
</dbReference>
<dbReference type="SUPFAM" id="SSF110035">
    <property type="entry name" value="GDNF receptor-like"/>
    <property type="match status" value="4"/>
</dbReference>
<dbReference type="InterPro" id="IPR037193">
    <property type="entry name" value="GDNF_alpha"/>
</dbReference>
<dbReference type="PANTHER" id="PTHR10269">
    <property type="entry name" value="GDNF RECEPTOR ALPHA"/>
    <property type="match status" value="1"/>
</dbReference>
<dbReference type="GeneID" id="105268849"/>
<feature type="region of interest" description="Disordered" evidence="8">
    <location>
        <begin position="509"/>
        <end position="548"/>
    </location>
</feature>
<keyword evidence="3" id="KW-1003">Cell membrane</keyword>
<dbReference type="GO" id="GO:0038023">
    <property type="term" value="F:signaling receptor activity"/>
    <property type="evidence" value="ECO:0007669"/>
    <property type="project" value="InterPro"/>
</dbReference>
<keyword evidence="7" id="KW-0325">Glycoprotein</keyword>
<feature type="domain" description="GDNF/GAS1" evidence="10">
    <location>
        <begin position="78"/>
        <end position="157"/>
    </location>
</feature>